<name>A0A0P0N2V4_9CREN</name>
<dbReference type="Proteomes" id="UP000058613">
    <property type="component" value="Chromosome"/>
</dbReference>
<keyword evidence="4" id="KW-1185">Reference proteome</keyword>
<evidence type="ECO:0000313" key="1">
    <source>
        <dbReference type="EMBL" id="ALL01254.1"/>
    </source>
</evidence>
<dbReference type="KEGG" id="pdl:Pyrde_1206"/>
<reference evidence="2 4" key="2">
    <citation type="submission" date="2017-05" db="EMBL/GenBank/DDBJ databases">
        <title>The draft genome of the hyperthermophilic archaeon 'Pyrodictium delaneyi strain Hulk', an iron and nitrate reducer, reveals the capacity for sulfate reduction.</title>
        <authorList>
            <person name="Demey L.M."/>
            <person name="Miller C."/>
            <person name="Manzella M."/>
            <person name="Reguera G."/>
            <person name="Kashefi K."/>
        </authorList>
    </citation>
    <scope>NUCLEOTIDE SEQUENCE [LARGE SCALE GENOMIC DNA]</scope>
    <source>
        <strain evidence="2 4">Hulk</strain>
    </source>
</reference>
<dbReference type="EMBL" id="NCQP01000001">
    <property type="protein sequence ID" value="OWJ55672.1"/>
    <property type="molecule type" value="Genomic_DNA"/>
</dbReference>
<gene>
    <name evidence="2" type="ORF">Pdsh_02510</name>
    <name evidence="1" type="ORF">Pyrde_1206</name>
</gene>
<dbReference type="EMBL" id="CP013011">
    <property type="protein sequence ID" value="ALL01254.1"/>
    <property type="molecule type" value="Genomic_DNA"/>
</dbReference>
<proteinExistence type="predicted"/>
<organism evidence="1 3">
    <name type="scientific">Pyrodictium delaneyi</name>
    <dbReference type="NCBI Taxonomy" id="1273541"/>
    <lineage>
        <taxon>Archaea</taxon>
        <taxon>Thermoproteota</taxon>
        <taxon>Thermoprotei</taxon>
        <taxon>Desulfurococcales</taxon>
        <taxon>Pyrodictiaceae</taxon>
        <taxon>Pyrodictium</taxon>
    </lineage>
</organism>
<dbReference type="STRING" id="1273541.Pyrde_1206"/>
<dbReference type="Proteomes" id="UP000196694">
    <property type="component" value="Unassembled WGS sequence"/>
</dbReference>
<dbReference type="AlphaFoldDB" id="A0A0P0N2V4"/>
<evidence type="ECO:0000313" key="4">
    <source>
        <dbReference type="Proteomes" id="UP000196694"/>
    </source>
</evidence>
<sequence length="304" mass="33923">MAGFSGASLALVKASPQSQSTNITLDYGAFIEIDAKVHKSILYPTGEVIIRNDSAIPARLLDSFNVSAILSITTTNTSIMLPQRIEYQQNKRVEIGPFMISLDSSTGYMEIGEKLNTTINIQSIDELVSKAMREAGIPTGTGYKVIVEYTFKVHVMNETIYAPASVTLEYLPRDNIYYIKLSETKGSKVYEVKLYTNDSNENNRQLFMYLFGTGIIMAITSSLFYAKSEIREEQIESLLKATAEPFARKGELPLSLPVVMNSDPRYVITVAERLGRPLIYEATTNRLCVLLEGYAICSLYKHSE</sequence>
<evidence type="ECO:0000313" key="3">
    <source>
        <dbReference type="Proteomes" id="UP000058613"/>
    </source>
</evidence>
<protein>
    <submittedName>
        <fullName evidence="1">Uncharacterized protein</fullName>
    </submittedName>
</protein>
<reference evidence="1 3" key="1">
    <citation type="submission" date="2015-10" db="EMBL/GenBank/DDBJ databases">
        <title>Complete genome sequence of hyperthermophilic archaeon Pyrodictium delaneyi Su06.</title>
        <authorList>
            <person name="Jung J.-H."/>
            <person name="Lin J."/>
            <person name="Holden J.F."/>
            <person name="Park C.-S."/>
        </authorList>
    </citation>
    <scope>NUCLEOTIDE SEQUENCE [LARGE SCALE GENOMIC DNA]</scope>
    <source>
        <strain evidence="1 3">Su06</strain>
    </source>
</reference>
<evidence type="ECO:0000313" key="2">
    <source>
        <dbReference type="EMBL" id="OWJ55672.1"/>
    </source>
</evidence>
<accession>A0A0P0N2V4</accession>